<evidence type="ECO:0000256" key="3">
    <source>
        <dbReference type="ARBA" id="ARBA00022448"/>
    </source>
</evidence>
<accession>A0A1J5G9P3</accession>
<evidence type="ECO:0000313" key="12">
    <source>
        <dbReference type="EMBL" id="PJB56453.1"/>
    </source>
</evidence>
<evidence type="ECO:0000256" key="8">
    <source>
        <dbReference type="SAM" id="Phobius"/>
    </source>
</evidence>
<reference evidence="9 13" key="1">
    <citation type="journal article" date="2016" name="Environ. Microbiol.">
        <title>Genomic resolution of a cold subsurface aquifer community provides metabolic insights for novel microbes adapted to high CO concentrations.</title>
        <authorList>
            <person name="Probst A.J."/>
            <person name="Castelle C.J."/>
            <person name="Singh A."/>
            <person name="Brown C.T."/>
            <person name="Anantharaman K."/>
            <person name="Sharon I."/>
            <person name="Hug L.A."/>
            <person name="Burstein D."/>
            <person name="Emerson J.B."/>
            <person name="Thomas B.C."/>
            <person name="Banfield J.F."/>
        </authorList>
    </citation>
    <scope>NUCLEOTIDE SEQUENCE [LARGE SCALE GENOMIC DNA]</scope>
    <source>
        <strain evidence="9">CG2_30_33_13</strain>
    </source>
</reference>
<dbReference type="EMBL" id="PFKO01000091">
    <property type="protein sequence ID" value="PIY33330.1"/>
    <property type="molecule type" value="Genomic_DNA"/>
</dbReference>
<keyword evidence="3" id="KW-0813">Transport</keyword>
<evidence type="ECO:0000313" key="9">
    <source>
        <dbReference type="EMBL" id="OIP68955.1"/>
    </source>
</evidence>
<accession>A0A2M7PRT5</accession>
<feature type="transmembrane region" description="Helical" evidence="8">
    <location>
        <begin position="134"/>
        <end position="154"/>
    </location>
</feature>
<keyword evidence="7 8" id="KW-0472">Membrane</keyword>
<feature type="transmembrane region" description="Helical" evidence="8">
    <location>
        <begin position="15"/>
        <end position="33"/>
    </location>
</feature>
<dbReference type="Proteomes" id="UP000231493">
    <property type="component" value="Unassembled WGS sequence"/>
</dbReference>
<feature type="transmembrane region" description="Helical" evidence="8">
    <location>
        <begin position="254"/>
        <end position="280"/>
    </location>
</feature>
<dbReference type="Pfam" id="PF01032">
    <property type="entry name" value="FecCD"/>
    <property type="match status" value="1"/>
</dbReference>
<evidence type="ECO:0000256" key="7">
    <source>
        <dbReference type="ARBA" id="ARBA00023136"/>
    </source>
</evidence>
<proteinExistence type="inferred from homology"/>
<feature type="transmembrane region" description="Helical" evidence="8">
    <location>
        <begin position="207"/>
        <end position="227"/>
    </location>
</feature>
<keyword evidence="6 8" id="KW-1133">Transmembrane helix</keyword>
<feature type="transmembrane region" description="Helical" evidence="8">
    <location>
        <begin position="69"/>
        <end position="90"/>
    </location>
</feature>
<dbReference type="EMBL" id="PFIP01000022">
    <property type="protein sequence ID" value="PIX35067.1"/>
    <property type="molecule type" value="Genomic_DNA"/>
</dbReference>
<evidence type="ECO:0000313" key="15">
    <source>
        <dbReference type="Proteomes" id="UP000230646"/>
    </source>
</evidence>
<reference evidence="10" key="3">
    <citation type="submission" date="2017-09" db="EMBL/GenBank/DDBJ databases">
        <title>Depth-based differentiation of microbial function through sediment-hosted aquifers and enrichment of novel symbionts in the deep terrestrial subsurface.</title>
        <authorList>
            <person name="Probst A.J."/>
            <person name="Ladd B."/>
            <person name="Jarett J.K."/>
            <person name="Geller-Mcgrath D.E."/>
            <person name="Sieber C.M.K."/>
            <person name="Emerson J.B."/>
            <person name="Anantharaman K."/>
            <person name="Thomas B.C."/>
            <person name="Malmstrom R."/>
            <person name="Stieglmeier M."/>
            <person name="Klingl A."/>
            <person name="Woyke T."/>
            <person name="Ryan C.M."/>
            <person name="Banfield J.F."/>
        </authorList>
    </citation>
    <scope>NUCLEOTIDE SEQUENCE</scope>
    <source>
        <strain evidence="10">CG_4_8_14_3_um_filter_34_18</strain>
    </source>
</reference>
<reference evidence="14 15" key="2">
    <citation type="submission" date="2017-09" db="EMBL/GenBank/DDBJ databases">
        <title>Depth-based differentiation of microbial function through sediment-hosted aquifers and enrichment of novel symbionts in the deep terrestrial subsurface.</title>
        <authorList>
            <person name="Probst A.J."/>
            <person name="Ladd B."/>
            <person name="Jarett J.K."/>
            <person name="Geller-Mcgrath D.E."/>
            <person name="Sieber C.M."/>
            <person name="Emerson J.B."/>
            <person name="Anantharaman K."/>
            <person name="Thomas B.C."/>
            <person name="Malmstrom R."/>
            <person name="Stieglmeier M."/>
            <person name="Klingl A."/>
            <person name="Woyke T."/>
            <person name="Ryan C.M."/>
            <person name="Banfield J.F."/>
        </authorList>
    </citation>
    <scope>NUCLEOTIDE SEQUENCE [LARGE SCALE GENOMIC DNA]</scope>
    <source>
        <strain evidence="11">CG_4_10_14_3_um_filter_34_13</strain>
        <strain evidence="12">CG_4_9_14_3_um_filter_33_16</strain>
    </source>
</reference>
<dbReference type="RefSeq" id="WP_406607046.1">
    <property type="nucleotide sequence ID" value="NZ_PFKO01000091.1"/>
</dbReference>
<dbReference type="EMBL" id="MNYY01000111">
    <property type="protein sequence ID" value="OIP68955.1"/>
    <property type="molecule type" value="Genomic_DNA"/>
</dbReference>
<feature type="transmembrane region" description="Helical" evidence="8">
    <location>
        <begin position="322"/>
        <end position="343"/>
    </location>
</feature>
<dbReference type="GO" id="GO:0005886">
    <property type="term" value="C:plasma membrane"/>
    <property type="evidence" value="ECO:0007669"/>
    <property type="project" value="UniProtKB-SubCell"/>
</dbReference>
<evidence type="ECO:0000256" key="4">
    <source>
        <dbReference type="ARBA" id="ARBA00022475"/>
    </source>
</evidence>
<evidence type="ECO:0000313" key="11">
    <source>
        <dbReference type="EMBL" id="PIY33330.1"/>
    </source>
</evidence>
<protein>
    <submittedName>
        <fullName evidence="9">Iron ABC transporter permease</fullName>
    </submittedName>
</protein>
<comment type="subcellular location">
    <subcellularLocation>
        <location evidence="1">Cell membrane</location>
        <topology evidence="1">Multi-pass membrane protein</topology>
    </subcellularLocation>
</comment>
<dbReference type="FunFam" id="1.10.3470.10:FF:000001">
    <property type="entry name" value="Vitamin B12 ABC transporter permease BtuC"/>
    <property type="match status" value="1"/>
</dbReference>
<dbReference type="Proteomes" id="UP000228560">
    <property type="component" value="Unassembled WGS sequence"/>
</dbReference>
<comment type="similarity">
    <text evidence="2">Belongs to the binding-protein-dependent transport system permease family. FecCD subfamily.</text>
</comment>
<gene>
    <name evidence="9" type="ORF">AUK42_05820</name>
    <name evidence="12" type="ORF">CO097_05120</name>
    <name evidence="11" type="ORF">COZ07_02555</name>
    <name evidence="10" type="ORF">COZ58_01475</name>
</gene>
<dbReference type="PANTHER" id="PTHR30472:SF25">
    <property type="entry name" value="ABC TRANSPORTER PERMEASE PROTEIN MJ0876-RELATED"/>
    <property type="match status" value="1"/>
</dbReference>
<feature type="transmembrane region" description="Helical" evidence="8">
    <location>
        <begin position="292"/>
        <end position="310"/>
    </location>
</feature>
<name>A0A1J5G9P3_9BACT</name>
<keyword evidence="4" id="KW-1003">Cell membrane</keyword>
<feature type="transmembrane region" description="Helical" evidence="8">
    <location>
        <begin position="166"/>
        <end position="187"/>
    </location>
</feature>
<sequence>MNIIEKYKEYSRKKIVIGCILLIILLLSSIYSLSIGGYKLSLTQIYHSLTGNGDNATNLIIWNIRLPRIVAAIVAGISLAVSGAVMQCTLRNPLASPYTIGISYGAMFGAAFAIIFFDVGGAESTGKIFVNSPYVVTVFAFIGALMAVLIILLLAKLRRLTPEAMILAGIAIGSLFSAGTMVMQYFANDLQLASMVYWTFGDLGRPLWVEVGIMTVIMVFSLIYFIYKRWDYNALESGEESAKSLGVNTERTRLWGMLVASLLVSVNVAFLGIIGFVGLICPHMVRIFMGGDYRFIIPISALFGAILLLISDTVARTIISPIVLPVGILTSFMGAPVFLYLLVKMYKQ</sequence>
<feature type="transmembrane region" description="Helical" evidence="8">
    <location>
        <begin position="102"/>
        <end position="122"/>
    </location>
</feature>
<dbReference type="Gene3D" id="1.10.3470.10">
    <property type="entry name" value="ABC transporter involved in vitamin B12 uptake, BtuC"/>
    <property type="match status" value="1"/>
</dbReference>
<dbReference type="STRING" id="1805029.AUK42_05820"/>
<dbReference type="CDD" id="cd06550">
    <property type="entry name" value="TM_ABC_iron-siderophores_like"/>
    <property type="match status" value="1"/>
</dbReference>
<keyword evidence="5 8" id="KW-0812">Transmembrane</keyword>
<dbReference type="InterPro" id="IPR000522">
    <property type="entry name" value="ABC_transptr_permease_BtuC"/>
</dbReference>
<organism evidence="9 13">
    <name type="scientific">Candidatus Infernicultor aquiphilus</name>
    <dbReference type="NCBI Taxonomy" id="1805029"/>
    <lineage>
        <taxon>Bacteria</taxon>
        <taxon>Pseudomonadati</taxon>
        <taxon>Atribacterota</taxon>
        <taxon>Candidatus Phoenicimicrobiia</taxon>
        <taxon>Candidatus Pheonicimicrobiales</taxon>
        <taxon>Candidatus Phoenicimicrobiaceae</taxon>
        <taxon>Candidatus Infernicultor</taxon>
    </lineage>
</organism>
<comment type="caution">
    <text evidence="9">The sequence shown here is derived from an EMBL/GenBank/DDBJ whole genome shotgun (WGS) entry which is preliminary data.</text>
</comment>
<dbReference type="PANTHER" id="PTHR30472">
    <property type="entry name" value="FERRIC ENTEROBACTIN TRANSPORT SYSTEM PERMEASE PROTEIN"/>
    <property type="match status" value="1"/>
</dbReference>
<dbReference type="Proteomes" id="UP000230646">
    <property type="component" value="Unassembled WGS sequence"/>
</dbReference>
<dbReference type="Proteomes" id="UP000182763">
    <property type="component" value="Unassembled WGS sequence"/>
</dbReference>
<dbReference type="AlphaFoldDB" id="A0A1J5G9P3"/>
<evidence type="ECO:0000313" key="13">
    <source>
        <dbReference type="Proteomes" id="UP000182763"/>
    </source>
</evidence>
<evidence type="ECO:0000256" key="6">
    <source>
        <dbReference type="ARBA" id="ARBA00022989"/>
    </source>
</evidence>
<evidence type="ECO:0000256" key="5">
    <source>
        <dbReference type="ARBA" id="ARBA00022692"/>
    </source>
</evidence>
<evidence type="ECO:0000313" key="14">
    <source>
        <dbReference type="Proteomes" id="UP000228560"/>
    </source>
</evidence>
<evidence type="ECO:0000256" key="1">
    <source>
        <dbReference type="ARBA" id="ARBA00004651"/>
    </source>
</evidence>
<dbReference type="InterPro" id="IPR037294">
    <property type="entry name" value="ABC_BtuC-like"/>
</dbReference>
<accession>A0A2M8CBJ7</accession>
<evidence type="ECO:0000313" key="10">
    <source>
        <dbReference type="EMBL" id="PIX35067.1"/>
    </source>
</evidence>
<evidence type="ECO:0000256" key="2">
    <source>
        <dbReference type="ARBA" id="ARBA00007935"/>
    </source>
</evidence>
<accession>A0A2M7KAA5</accession>
<dbReference type="GO" id="GO:0022857">
    <property type="term" value="F:transmembrane transporter activity"/>
    <property type="evidence" value="ECO:0007669"/>
    <property type="project" value="InterPro"/>
</dbReference>
<dbReference type="GO" id="GO:0033214">
    <property type="term" value="P:siderophore-iron import into cell"/>
    <property type="evidence" value="ECO:0007669"/>
    <property type="project" value="TreeGrafter"/>
</dbReference>
<dbReference type="SUPFAM" id="SSF81345">
    <property type="entry name" value="ABC transporter involved in vitamin B12 uptake, BtuC"/>
    <property type="match status" value="1"/>
</dbReference>
<dbReference type="EMBL" id="PFTV01000124">
    <property type="protein sequence ID" value="PJB56453.1"/>
    <property type="molecule type" value="Genomic_DNA"/>
</dbReference>